<dbReference type="AlphaFoldDB" id="A0AAV4LJE2"/>
<dbReference type="SUPFAM" id="SSF51556">
    <property type="entry name" value="Metallo-dependent hydrolases"/>
    <property type="match status" value="1"/>
</dbReference>
<dbReference type="PROSITE" id="PS00869">
    <property type="entry name" value="RENAL_DIPEPTIDASE_1"/>
    <property type="match status" value="1"/>
</dbReference>
<reference evidence="1" key="1">
    <citation type="journal article" date="2023" name="Int. J. Syst. Evol. Microbiol.">
        <title>Collibacillus ludicampi gen. nov., sp. nov., a new soil bacterium of the family Alicyclobacillaceae.</title>
        <authorList>
            <person name="Jojima T."/>
            <person name="Ioku Y."/>
            <person name="Fukuta Y."/>
            <person name="Shirasaka N."/>
            <person name="Matsumura Y."/>
            <person name="Mori M."/>
        </authorList>
    </citation>
    <scope>NUCLEOTIDE SEQUENCE</scope>
    <source>
        <strain evidence="1">TP075</strain>
    </source>
</reference>
<dbReference type="InterPro" id="IPR000180">
    <property type="entry name" value="Dipep_AS"/>
</dbReference>
<proteinExistence type="predicted"/>
<gene>
    <name evidence="1" type="ORF">DNHGIG_34340</name>
</gene>
<dbReference type="GO" id="GO:0006508">
    <property type="term" value="P:proteolysis"/>
    <property type="evidence" value="ECO:0007669"/>
    <property type="project" value="InterPro"/>
</dbReference>
<sequence>MNQANGFLVDGHADILLRIEEEGLDFYKDRTSLQQSYHHMVEGGVDLQIFALFVEPEHEPPAMLTRVLQYIETFKREIADGKRLGAVYTYQDVLENHAKGIKSGMLSLEGGDCIQGDLRILRSLYDLGVRAMGLTWNNGNCIADGVGEKKDRGLTPFGRSVIREMNRLGMLVDVSHLGERSFWDVLEETRAPVIASHSNAKAVYFHRRNLTDEQIRAIASTGGLVGVTFVPYFIRDGEATINDLLLHVDHMLHTAGEDAVGFGSDFDGIERTMLDLRNGSDYSRFLEVLIKEYGETVTKKLMGENWLRVLKQTLK</sequence>
<organism evidence="1 2">
    <name type="scientific">Collibacillus ludicampi</name>
    <dbReference type="NCBI Taxonomy" id="2771369"/>
    <lineage>
        <taxon>Bacteria</taxon>
        <taxon>Bacillati</taxon>
        <taxon>Bacillota</taxon>
        <taxon>Bacilli</taxon>
        <taxon>Bacillales</taxon>
        <taxon>Alicyclobacillaceae</taxon>
        <taxon>Collibacillus</taxon>
    </lineage>
</organism>
<dbReference type="PROSITE" id="PS51365">
    <property type="entry name" value="RENAL_DIPEPTIDASE_2"/>
    <property type="match status" value="1"/>
</dbReference>
<dbReference type="PANTHER" id="PTHR10443">
    <property type="entry name" value="MICROSOMAL DIPEPTIDASE"/>
    <property type="match status" value="1"/>
</dbReference>
<accession>A0AAV4LJE2</accession>
<dbReference type="InterPro" id="IPR008257">
    <property type="entry name" value="Pept_M19"/>
</dbReference>
<comment type="caution">
    <text evidence="1">The sequence shown here is derived from an EMBL/GenBank/DDBJ whole genome shotgun (WGS) entry which is preliminary data.</text>
</comment>
<dbReference type="InterPro" id="IPR032466">
    <property type="entry name" value="Metal_Hydrolase"/>
</dbReference>
<dbReference type="Proteomes" id="UP001057291">
    <property type="component" value="Unassembled WGS sequence"/>
</dbReference>
<keyword evidence="2" id="KW-1185">Reference proteome</keyword>
<name>A0AAV4LJE2_9BACL</name>
<dbReference type="GO" id="GO:0070573">
    <property type="term" value="F:metallodipeptidase activity"/>
    <property type="evidence" value="ECO:0007669"/>
    <property type="project" value="InterPro"/>
</dbReference>
<dbReference type="EMBL" id="BOQE01000001">
    <property type="protein sequence ID" value="GIM47885.1"/>
    <property type="molecule type" value="Genomic_DNA"/>
</dbReference>
<evidence type="ECO:0000313" key="2">
    <source>
        <dbReference type="Proteomes" id="UP001057291"/>
    </source>
</evidence>
<dbReference type="Gene3D" id="3.20.20.140">
    <property type="entry name" value="Metal-dependent hydrolases"/>
    <property type="match status" value="1"/>
</dbReference>
<protein>
    <submittedName>
        <fullName evidence="1">Peptidase</fullName>
    </submittedName>
</protein>
<dbReference type="PANTHER" id="PTHR10443:SF12">
    <property type="entry name" value="DIPEPTIDASE"/>
    <property type="match status" value="1"/>
</dbReference>
<evidence type="ECO:0000313" key="1">
    <source>
        <dbReference type="EMBL" id="GIM47885.1"/>
    </source>
</evidence>
<dbReference type="Pfam" id="PF01244">
    <property type="entry name" value="Peptidase_M19"/>
    <property type="match status" value="1"/>
</dbReference>
<dbReference type="RefSeq" id="WP_282200817.1">
    <property type="nucleotide sequence ID" value="NZ_BOQE01000001.1"/>
</dbReference>
<dbReference type="CDD" id="cd01301">
    <property type="entry name" value="rDP_like"/>
    <property type="match status" value="1"/>
</dbReference>